<dbReference type="EMBL" id="KQ977047">
    <property type="protein sequence ID" value="KYN06093.1"/>
    <property type="molecule type" value="Genomic_DNA"/>
</dbReference>
<protein>
    <submittedName>
        <fullName evidence="1">Uncharacterized protein</fullName>
    </submittedName>
</protein>
<name>A0A151IMK0_9HYME</name>
<proteinExistence type="predicted"/>
<evidence type="ECO:0000313" key="1">
    <source>
        <dbReference type="EMBL" id="KYN06093.1"/>
    </source>
</evidence>
<accession>A0A151IMK0</accession>
<keyword evidence="2" id="KW-1185">Reference proteome</keyword>
<dbReference type="Proteomes" id="UP000078542">
    <property type="component" value="Unassembled WGS sequence"/>
</dbReference>
<organism evidence="1 2">
    <name type="scientific">Cyphomyrmex costatus</name>
    <dbReference type="NCBI Taxonomy" id="456900"/>
    <lineage>
        <taxon>Eukaryota</taxon>
        <taxon>Metazoa</taxon>
        <taxon>Ecdysozoa</taxon>
        <taxon>Arthropoda</taxon>
        <taxon>Hexapoda</taxon>
        <taxon>Insecta</taxon>
        <taxon>Pterygota</taxon>
        <taxon>Neoptera</taxon>
        <taxon>Endopterygota</taxon>
        <taxon>Hymenoptera</taxon>
        <taxon>Apocrita</taxon>
        <taxon>Aculeata</taxon>
        <taxon>Formicoidea</taxon>
        <taxon>Formicidae</taxon>
        <taxon>Myrmicinae</taxon>
        <taxon>Cyphomyrmex</taxon>
    </lineage>
</organism>
<gene>
    <name evidence="1" type="ORF">ALC62_02955</name>
</gene>
<sequence>MTQNTSFLRAPFNGCCCGPPFSSSRLLVLLPLTLTLLHLCLGTSVTLSLRSLSRNEPPLTRRALKTVVAGATGTSNCSKRCSDIARGDFMQVIVVGASVFAEETFTSRSLPSFFQDESFLPRDKVFGAPSTTADAVPHHPSDVVRVDSRTSALRPSD</sequence>
<dbReference type="AlphaFoldDB" id="A0A151IMK0"/>
<reference evidence="1 2" key="1">
    <citation type="submission" date="2016-03" db="EMBL/GenBank/DDBJ databases">
        <title>Cyphomyrmex costatus WGS genome.</title>
        <authorList>
            <person name="Nygaard S."/>
            <person name="Hu H."/>
            <person name="Boomsma J."/>
            <person name="Zhang G."/>
        </authorList>
    </citation>
    <scope>NUCLEOTIDE SEQUENCE [LARGE SCALE GENOMIC DNA]</scope>
    <source>
        <strain evidence="1">MS0001</strain>
        <tissue evidence="1">Whole body</tissue>
    </source>
</reference>
<evidence type="ECO:0000313" key="2">
    <source>
        <dbReference type="Proteomes" id="UP000078542"/>
    </source>
</evidence>